<dbReference type="PROSITE" id="PS51044">
    <property type="entry name" value="ZF_SP_RING"/>
    <property type="match status" value="1"/>
</dbReference>
<evidence type="ECO:0000256" key="1">
    <source>
        <dbReference type="ARBA" id="ARBA00004718"/>
    </source>
</evidence>
<accession>A0A367IWE2</accession>
<evidence type="ECO:0000259" key="9">
    <source>
        <dbReference type="PROSITE" id="PS51044"/>
    </source>
</evidence>
<dbReference type="InterPro" id="IPR023321">
    <property type="entry name" value="PINIT"/>
</dbReference>
<dbReference type="Gene3D" id="2.60.120.780">
    <property type="entry name" value="PINIT domain"/>
    <property type="match status" value="1"/>
</dbReference>
<keyword evidence="5 8" id="KW-0863">Zinc-finger</keyword>
<evidence type="ECO:0000256" key="5">
    <source>
        <dbReference type="ARBA" id="ARBA00022771"/>
    </source>
</evidence>
<dbReference type="UniPathway" id="UPA00886"/>
<keyword evidence="3" id="KW-0808">Transferase</keyword>
<evidence type="ECO:0000256" key="3">
    <source>
        <dbReference type="ARBA" id="ARBA00022679"/>
    </source>
</evidence>
<dbReference type="Pfam" id="PF14324">
    <property type="entry name" value="PINIT"/>
    <property type="match status" value="1"/>
</dbReference>
<dbReference type="PANTHER" id="PTHR10782">
    <property type="entry name" value="ZINC FINGER MIZ DOMAIN-CONTAINING PROTEIN"/>
    <property type="match status" value="1"/>
</dbReference>
<dbReference type="GO" id="GO:0016874">
    <property type="term" value="F:ligase activity"/>
    <property type="evidence" value="ECO:0007669"/>
    <property type="project" value="UniProtKB-KW"/>
</dbReference>
<dbReference type="Gene3D" id="3.30.40.10">
    <property type="entry name" value="Zinc/RING finger domain, C3HC4 (zinc finger)"/>
    <property type="match status" value="1"/>
</dbReference>
<proteinExistence type="inferred from homology"/>
<dbReference type="OrthoDB" id="28127at2759"/>
<protein>
    <submittedName>
        <fullName evidence="11">SUMO ligase siz1</fullName>
    </submittedName>
</protein>
<comment type="pathway">
    <text evidence="1">Protein modification; protein sumoylation.</text>
</comment>
<organism evidence="11 12">
    <name type="scientific">Rhizopus stolonifer</name>
    <name type="common">Rhizopus nigricans</name>
    <dbReference type="NCBI Taxonomy" id="4846"/>
    <lineage>
        <taxon>Eukaryota</taxon>
        <taxon>Fungi</taxon>
        <taxon>Fungi incertae sedis</taxon>
        <taxon>Mucoromycota</taxon>
        <taxon>Mucoromycotina</taxon>
        <taxon>Mucoromycetes</taxon>
        <taxon>Mucorales</taxon>
        <taxon>Mucorineae</taxon>
        <taxon>Rhizopodaceae</taxon>
        <taxon>Rhizopus</taxon>
    </lineage>
</organism>
<keyword evidence="12" id="KW-1185">Reference proteome</keyword>
<evidence type="ECO:0000256" key="7">
    <source>
        <dbReference type="ARBA" id="ARBA00022833"/>
    </source>
</evidence>
<evidence type="ECO:0000256" key="6">
    <source>
        <dbReference type="ARBA" id="ARBA00022786"/>
    </source>
</evidence>
<sequence length="442" mass="49477">MLIRADLRKVTLRELTDFLKAINDNLRGHSKMTVAGKKEEVVNRLGTFIISLLMNDNKSSIQTVVNIANATFGKKLCWNFVNGVLVTNSKSSNKSTKPPKPAQSLPTDISFKTNPFFAPMIKLTPYQLVPVTNDRSSKYIHFGLSDEHRKLLATTSTDGQSIHQIRFYCCKANAVDSTEALVDFPNVCEIRINGNVIGGNALRGLKNKPGTVNPPDLTVLMRKGGLNSIEFVYCNTDVAYLCALYMVQRTPISALINSMTEKQISKEAVIERLQEKQQEDEVVLESETLSTKCPLAFTRIVTPIRSVHCNHLQCFDANTFLVMNEQTPTWSCPVCYKIVPDWNDFVVDGYFAEILKNTPEHIENVKVEPDGNIIVIDVPLSDGEEQASDGEGQEIKEAVVHLLDDDDDDNNENIPNLNSNEQEPFLKKRRLDVIDLTLSDDD</sequence>
<dbReference type="InterPro" id="IPR013083">
    <property type="entry name" value="Znf_RING/FYVE/PHD"/>
</dbReference>
<name>A0A367IWE2_RHIST</name>
<reference evidence="11 12" key="1">
    <citation type="journal article" date="2018" name="G3 (Bethesda)">
        <title>Phylogenetic and Phylogenomic Definition of Rhizopus Species.</title>
        <authorList>
            <person name="Gryganskyi A.P."/>
            <person name="Golan J."/>
            <person name="Dolatabadi S."/>
            <person name="Mondo S."/>
            <person name="Robb S."/>
            <person name="Idnurm A."/>
            <person name="Muszewska A."/>
            <person name="Steczkiewicz K."/>
            <person name="Masonjones S."/>
            <person name="Liao H.L."/>
            <person name="Gajdeczka M.T."/>
            <person name="Anike F."/>
            <person name="Vuek A."/>
            <person name="Anishchenko I.M."/>
            <person name="Voigt K."/>
            <person name="de Hoog G.S."/>
            <person name="Smith M.E."/>
            <person name="Heitman J."/>
            <person name="Vilgalys R."/>
            <person name="Stajich J.E."/>
        </authorList>
    </citation>
    <scope>NUCLEOTIDE SEQUENCE [LARGE SCALE GENOMIC DNA]</scope>
    <source>
        <strain evidence="11 12">LSU 92-RS-03</strain>
    </source>
</reference>
<feature type="domain" description="SP-RING-type" evidence="9">
    <location>
        <begin position="278"/>
        <end position="360"/>
    </location>
</feature>
<dbReference type="EMBL" id="PJQM01005275">
    <property type="protein sequence ID" value="RCH81997.1"/>
    <property type="molecule type" value="Genomic_DNA"/>
</dbReference>
<dbReference type="InterPro" id="IPR038654">
    <property type="entry name" value="PINIT_sf"/>
</dbReference>
<dbReference type="Proteomes" id="UP000253551">
    <property type="component" value="Unassembled WGS sequence"/>
</dbReference>
<dbReference type="STRING" id="4846.A0A367IWE2"/>
<dbReference type="InterPro" id="IPR004181">
    <property type="entry name" value="Znf_MIZ"/>
</dbReference>
<keyword evidence="7" id="KW-0862">Zinc</keyword>
<evidence type="ECO:0000256" key="2">
    <source>
        <dbReference type="ARBA" id="ARBA00005383"/>
    </source>
</evidence>
<dbReference type="PROSITE" id="PS51466">
    <property type="entry name" value="PINIT"/>
    <property type="match status" value="1"/>
</dbReference>
<dbReference type="Pfam" id="PF02891">
    <property type="entry name" value="zf-MIZ"/>
    <property type="match status" value="1"/>
</dbReference>
<dbReference type="GO" id="GO:0016925">
    <property type="term" value="P:protein sumoylation"/>
    <property type="evidence" value="ECO:0007669"/>
    <property type="project" value="UniProtKB-UniPathway"/>
</dbReference>
<evidence type="ECO:0000313" key="12">
    <source>
        <dbReference type="Proteomes" id="UP000253551"/>
    </source>
</evidence>
<dbReference type="AlphaFoldDB" id="A0A367IWE2"/>
<evidence type="ECO:0000256" key="8">
    <source>
        <dbReference type="PROSITE-ProRule" id="PRU00452"/>
    </source>
</evidence>
<keyword evidence="4" id="KW-0479">Metal-binding</keyword>
<keyword evidence="11" id="KW-0436">Ligase</keyword>
<comment type="similarity">
    <text evidence="2">Belongs to the PIAS family.</text>
</comment>
<feature type="domain" description="PINIT" evidence="10">
    <location>
        <begin position="95"/>
        <end position="250"/>
    </location>
</feature>
<evidence type="ECO:0000259" key="10">
    <source>
        <dbReference type="PROSITE" id="PS51466"/>
    </source>
</evidence>
<keyword evidence="6" id="KW-0833">Ubl conjugation pathway</keyword>
<gene>
    <name evidence="11" type="primary">SIZ1_1</name>
    <name evidence="11" type="ORF">CU098_005099</name>
</gene>
<evidence type="ECO:0000313" key="11">
    <source>
        <dbReference type="EMBL" id="RCH81997.1"/>
    </source>
</evidence>
<dbReference type="GO" id="GO:0000785">
    <property type="term" value="C:chromatin"/>
    <property type="evidence" value="ECO:0007669"/>
    <property type="project" value="TreeGrafter"/>
</dbReference>
<dbReference type="GO" id="GO:0061665">
    <property type="term" value="F:SUMO ligase activity"/>
    <property type="evidence" value="ECO:0007669"/>
    <property type="project" value="TreeGrafter"/>
</dbReference>
<evidence type="ECO:0000256" key="4">
    <source>
        <dbReference type="ARBA" id="ARBA00022723"/>
    </source>
</evidence>
<dbReference type="GO" id="GO:0008270">
    <property type="term" value="F:zinc ion binding"/>
    <property type="evidence" value="ECO:0007669"/>
    <property type="project" value="UniProtKB-KW"/>
</dbReference>
<dbReference type="PANTHER" id="PTHR10782:SF4">
    <property type="entry name" value="TONALLI, ISOFORM E"/>
    <property type="match status" value="1"/>
</dbReference>
<comment type="caution">
    <text evidence="11">The sequence shown here is derived from an EMBL/GenBank/DDBJ whole genome shotgun (WGS) entry which is preliminary data.</text>
</comment>